<sequence length="292" mass="29932">MAGRGTKLAIGAAALLAVVVLAGSWGFGSMAAAGHASAVAPVLSPAQAVRLKARDGVAIAGTWWPGREPDAPAVLLLHGVGASRDQTVPMAEALVAQGYGALAIDLRGHGESTITDHSYGLDEGLDARAAFDWLKAKQHGAKVGVIGVSLGGAAALVGRDGAVPADALVLVAVFPDIRHAIYNRMAALLGPIGGTIGEPLLSLQSLPRYGVWPGRIAPLAAIRDFRAPVFVIGGAGDRYTPPVETRALFAAAPNRKGLWLVPGLDHGEVSNLHDGEWARRMGGFLRGTIGAP</sequence>
<dbReference type="RefSeq" id="WP_183999426.1">
    <property type="nucleotide sequence ID" value="NZ_JACIEH010000003.1"/>
</dbReference>
<dbReference type="InterPro" id="IPR022742">
    <property type="entry name" value="Hydrolase_4"/>
</dbReference>
<dbReference type="PANTHER" id="PTHR12277">
    <property type="entry name" value="ALPHA/BETA HYDROLASE DOMAIN-CONTAINING PROTEIN"/>
    <property type="match status" value="1"/>
</dbReference>
<reference evidence="2 3" key="1">
    <citation type="submission" date="2020-08" db="EMBL/GenBank/DDBJ databases">
        <title>Genomic Encyclopedia of Type Strains, Phase IV (KMG-IV): sequencing the most valuable type-strain genomes for metagenomic binning, comparative biology and taxonomic classification.</title>
        <authorList>
            <person name="Goeker M."/>
        </authorList>
    </citation>
    <scope>NUCLEOTIDE SEQUENCE [LARGE SCALE GENOMIC DNA]</scope>
    <source>
        <strain evidence="2 3">DSM 101806</strain>
    </source>
</reference>
<dbReference type="Proteomes" id="UP000557392">
    <property type="component" value="Unassembled WGS sequence"/>
</dbReference>
<accession>A0A7W6JV37</accession>
<organism evidence="2 3">
    <name type="scientific">Sphingomonas kyeonggiensis</name>
    <dbReference type="NCBI Taxonomy" id="1268553"/>
    <lineage>
        <taxon>Bacteria</taxon>
        <taxon>Pseudomonadati</taxon>
        <taxon>Pseudomonadota</taxon>
        <taxon>Alphaproteobacteria</taxon>
        <taxon>Sphingomonadales</taxon>
        <taxon>Sphingomonadaceae</taxon>
        <taxon>Sphingomonas</taxon>
    </lineage>
</organism>
<gene>
    <name evidence="2" type="ORF">GGR46_003670</name>
</gene>
<feature type="domain" description="Serine aminopeptidase S33" evidence="1">
    <location>
        <begin position="73"/>
        <end position="193"/>
    </location>
</feature>
<dbReference type="SUPFAM" id="SSF53474">
    <property type="entry name" value="alpha/beta-Hydrolases"/>
    <property type="match status" value="1"/>
</dbReference>
<dbReference type="Pfam" id="PF12146">
    <property type="entry name" value="Hydrolase_4"/>
    <property type="match status" value="1"/>
</dbReference>
<dbReference type="Gene3D" id="3.40.50.1820">
    <property type="entry name" value="alpha/beta hydrolase"/>
    <property type="match status" value="1"/>
</dbReference>
<comment type="caution">
    <text evidence="2">The sequence shown here is derived from an EMBL/GenBank/DDBJ whole genome shotgun (WGS) entry which is preliminary data.</text>
</comment>
<protein>
    <submittedName>
        <fullName evidence="2">Pimeloyl-ACP methyl ester carboxylesterase</fullName>
    </submittedName>
</protein>
<evidence type="ECO:0000259" key="1">
    <source>
        <dbReference type="Pfam" id="PF12146"/>
    </source>
</evidence>
<dbReference type="AlphaFoldDB" id="A0A7W6JV37"/>
<evidence type="ECO:0000313" key="2">
    <source>
        <dbReference type="EMBL" id="MBB4100098.1"/>
    </source>
</evidence>
<evidence type="ECO:0000313" key="3">
    <source>
        <dbReference type="Proteomes" id="UP000557392"/>
    </source>
</evidence>
<dbReference type="EMBL" id="JACIEH010000003">
    <property type="protein sequence ID" value="MBB4100098.1"/>
    <property type="molecule type" value="Genomic_DNA"/>
</dbReference>
<dbReference type="InterPro" id="IPR029058">
    <property type="entry name" value="AB_hydrolase_fold"/>
</dbReference>
<proteinExistence type="predicted"/>
<name>A0A7W6JV37_9SPHN</name>
<keyword evidence="3" id="KW-1185">Reference proteome</keyword>